<accession>A0A391NVD3</accession>
<reference evidence="2" key="1">
    <citation type="submission" date="2016-10" db="EMBL/GenBank/DDBJ databases">
        <authorList>
            <person name="Tanifuji G."/>
            <person name="Kume K."/>
            <person name="Nakayama T."/>
            <person name="Takabayashi S."/>
            <person name="Hashimoto T."/>
        </authorList>
    </citation>
    <scope>NUCLEOTIDE SEQUENCE</scope>
    <source>
        <strain evidence="2">NY0173</strain>
    </source>
</reference>
<evidence type="ECO:0000313" key="3">
    <source>
        <dbReference type="Proteomes" id="UP000265618"/>
    </source>
</evidence>
<name>A0A391NVD3_9EUKA</name>
<sequence>MPNYGGFLVIGWEASEEKVNQWLQQEEISYLHDAEWEDLWASKEVPEGVYVVKSGEGDYPYYWVSILPHERHDEHEHYDTDKVSALLSDDALITRAQEFALKMGARPGVAMQLHSVSFMSY</sequence>
<dbReference type="EMBL" id="BDIP01000721">
    <property type="protein sequence ID" value="GCA62463.1"/>
    <property type="molecule type" value="Genomic_DNA"/>
</dbReference>
<dbReference type="Proteomes" id="UP000265618">
    <property type="component" value="Unassembled WGS sequence"/>
</dbReference>
<protein>
    <submittedName>
        <fullName evidence="2">Uncharacterized protein</fullName>
    </submittedName>
</protein>
<comment type="caution">
    <text evidence="2">The sequence shown here is derived from an EMBL/GenBank/DDBJ whole genome shotgun (WGS) entry which is preliminary data.</text>
</comment>
<keyword evidence="3" id="KW-1185">Reference proteome</keyword>
<reference evidence="2 3" key="2">
    <citation type="journal article" date="2018" name="PLoS ONE">
        <title>The draft genome of Kipferlia bialata reveals reductive genome evolution in fornicate parasites.</title>
        <authorList>
            <person name="Tanifuji G."/>
            <person name="Takabayashi S."/>
            <person name="Kume K."/>
            <person name="Takagi M."/>
            <person name="Nakayama T."/>
            <person name="Kamikawa R."/>
            <person name="Inagaki Y."/>
            <person name="Hashimoto T."/>
        </authorList>
    </citation>
    <scope>NUCLEOTIDE SEQUENCE [LARGE SCALE GENOMIC DNA]</scope>
    <source>
        <strain evidence="2">NY0173</strain>
    </source>
</reference>
<dbReference type="EMBL" id="BDIP01000675">
    <property type="protein sequence ID" value="GCA62431.1"/>
    <property type="molecule type" value="Genomic_DNA"/>
</dbReference>
<gene>
    <name evidence="1" type="ORF">KIPB_003500</name>
    <name evidence="2" type="ORF">KIPB_003671</name>
</gene>
<proteinExistence type="predicted"/>
<evidence type="ECO:0000313" key="2">
    <source>
        <dbReference type="EMBL" id="GCA62463.1"/>
    </source>
</evidence>
<organism evidence="2 3">
    <name type="scientific">Kipferlia bialata</name>
    <dbReference type="NCBI Taxonomy" id="797122"/>
    <lineage>
        <taxon>Eukaryota</taxon>
        <taxon>Metamonada</taxon>
        <taxon>Carpediemonas-like organisms</taxon>
        <taxon>Kipferlia</taxon>
    </lineage>
</organism>
<evidence type="ECO:0000313" key="1">
    <source>
        <dbReference type="EMBL" id="GCA62431.1"/>
    </source>
</evidence>
<dbReference type="AlphaFoldDB" id="A0A391NVD3"/>